<keyword evidence="3" id="KW-1185">Reference proteome</keyword>
<dbReference type="SMART" id="SM00220">
    <property type="entry name" value="S_TKc"/>
    <property type="match status" value="1"/>
</dbReference>
<reference evidence="3" key="1">
    <citation type="journal article" date="2012" name="Nature">
        <title>A physical, genetic and functional sequence assembly of the barley genome.</title>
        <authorList>
            <consortium name="The International Barley Genome Sequencing Consortium"/>
            <person name="Mayer K.F."/>
            <person name="Waugh R."/>
            <person name="Brown J.W."/>
            <person name="Schulman A."/>
            <person name="Langridge P."/>
            <person name="Platzer M."/>
            <person name="Fincher G.B."/>
            <person name="Muehlbauer G.J."/>
            <person name="Sato K."/>
            <person name="Close T.J."/>
            <person name="Wise R.P."/>
            <person name="Stein N."/>
        </authorList>
    </citation>
    <scope>NUCLEOTIDE SEQUENCE [LARGE SCALE GENOMIC DNA]</scope>
    <source>
        <strain evidence="3">cv. Morex</strain>
    </source>
</reference>
<dbReference type="AlphaFoldDB" id="A0A8I6WPY5"/>
<dbReference type="PANTHER" id="PTHR48055:SF54">
    <property type="entry name" value="PROTEIN KINASE DOMAIN-CONTAINING PROTEIN"/>
    <property type="match status" value="1"/>
</dbReference>
<dbReference type="PANTHER" id="PTHR48055">
    <property type="entry name" value="LEUCINE-RICH REPEAT RECEPTOR PROTEIN KINASE EMS1"/>
    <property type="match status" value="1"/>
</dbReference>
<proteinExistence type="predicted"/>
<reference evidence="2" key="3">
    <citation type="submission" date="2022-01" db="UniProtKB">
        <authorList>
            <consortium name="EnsemblPlants"/>
        </authorList>
    </citation>
    <scope>IDENTIFICATION</scope>
    <source>
        <strain evidence="2">subsp. vulgare</strain>
    </source>
</reference>
<dbReference type="Gene3D" id="1.10.510.10">
    <property type="entry name" value="Transferase(Phosphotransferase) domain 1"/>
    <property type="match status" value="1"/>
</dbReference>
<dbReference type="Gramene" id="HORVU.MOREX.r3.1HG0006730.1">
    <property type="protein sequence ID" value="HORVU.MOREX.r3.1HG0006730.1"/>
    <property type="gene ID" value="HORVU.MOREX.r3.1HG0006730"/>
</dbReference>
<dbReference type="Proteomes" id="UP000011116">
    <property type="component" value="Chromosome 1H"/>
</dbReference>
<dbReference type="InterPro" id="IPR000719">
    <property type="entry name" value="Prot_kinase_dom"/>
</dbReference>
<dbReference type="Gramene" id="HORVU.MOREX.r2.1HG0004940.1">
    <property type="protein sequence ID" value="HORVU.MOREX.r2.1HG0004940.1"/>
    <property type="gene ID" value="HORVU.MOREX.r2.1HG0004940"/>
</dbReference>
<dbReference type="Pfam" id="PF00069">
    <property type="entry name" value="Pkinase"/>
    <property type="match status" value="1"/>
</dbReference>
<dbReference type="InterPro" id="IPR051564">
    <property type="entry name" value="LRR_receptor-like_kinase"/>
</dbReference>
<dbReference type="EnsemblPlants" id="HORVU.MOREX.r3.1HG0006730.1">
    <property type="protein sequence ID" value="HORVU.MOREX.r3.1HG0006730.1"/>
    <property type="gene ID" value="HORVU.MOREX.r3.1HG0006730"/>
</dbReference>
<feature type="domain" description="Protein kinase" evidence="1">
    <location>
        <begin position="1"/>
        <end position="196"/>
    </location>
</feature>
<evidence type="ECO:0000313" key="3">
    <source>
        <dbReference type="Proteomes" id="UP000011116"/>
    </source>
</evidence>
<reference evidence="2" key="2">
    <citation type="submission" date="2020-10" db="EMBL/GenBank/DDBJ databases">
        <authorList>
            <person name="Scholz U."/>
            <person name="Mascher M."/>
            <person name="Fiebig A."/>
        </authorList>
    </citation>
    <scope>NUCLEOTIDE SEQUENCE [LARGE SCALE GENOMIC DNA]</scope>
    <source>
        <strain evidence="2">cv. Morex</strain>
    </source>
</reference>
<dbReference type="InterPro" id="IPR011009">
    <property type="entry name" value="Kinase-like_dom_sf"/>
</dbReference>
<dbReference type="GO" id="GO:0005524">
    <property type="term" value="F:ATP binding"/>
    <property type="evidence" value="ECO:0007669"/>
    <property type="project" value="InterPro"/>
</dbReference>
<dbReference type="InterPro" id="IPR008271">
    <property type="entry name" value="Ser/Thr_kinase_AS"/>
</dbReference>
<protein>
    <recommendedName>
        <fullName evidence="1">Protein kinase domain-containing protein</fullName>
    </recommendedName>
</protein>
<dbReference type="SMR" id="A0A8I6WPY5"/>
<dbReference type="SUPFAM" id="SSF56112">
    <property type="entry name" value="Protein kinase-like (PK-like)"/>
    <property type="match status" value="1"/>
</dbReference>
<sequence>MEKGSLHHWLHRRDNVGPELLNWPRRLAIAIDVAKGLNYMHHERGEAPIIHGDIKPENILLDPEFNAKIYDFGLARMLVVPGDSYEPHLQGTFGYMPPESSYGRANEKVDVYSFGVVLLQLTTGKAAIHESQSSDIAVQDYQSLAGWASRLSNLSDDIIDNNIRDPAHSSDILAVFKLGVSCTSEYPRNRPTMKDV</sequence>
<evidence type="ECO:0000313" key="2">
    <source>
        <dbReference type="EnsemblPlants" id="HORVU.MOREX.r3.1HG0006730.1"/>
    </source>
</evidence>
<name>A0A8I6WPY5_HORVV</name>
<dbReference type="EnsemblPlants" id="HORVU.MOREX.r3.1HG0006780.1">
    <property type="protein sequence ID" value="HORVU.MOREX.r3.1HG0006780.1"/>
    <property type="gene ID" value="HORVU.MOREX.r3.1HG0006780"/>
</dbReference>
<organism evidence="2 3">
    <name type="scientific">Hordeum vulgare subsp. vulgare</name>
    <name type="common">Domesticated barley</name>
    <dbReference type="NCBI Taxonomy" id="112509"/>
    <lineage>
        <taxon>Eukaryota</taxon>
        <taxon>Viridiplantae</taxon>
        <taxon>Streptophyta</taxon>
        <taxon>Embryophyta</taxon>
        <taxon>Tracheophyta</taxon>
        <taxon>Spermatophyta</taxon>
        <taxon>Magnoliopsida</taxon>
        <taxon>Liliopsida</taxon>
        <taxon>Poales</taxon>
        <taxon>Poaceae</taxon>
        <taxon>BOP clade</taxon>
        <taxon>Pooideae</taxon>
        <taxon>Triticodae</taxon>
        <taxon>Triticeae</taxon>
        <taxon>Hordeinae</taxon>
        <taxon>Hordeum</taxon>
    </lineage>
</organism>
<dbReference type="PROSITE" id="PS50011">
    <property type="entry name" value="PROTEIN_KINASE_DOM"/>
    <property type="match status" value="1"/>
</dbReference>
<dbReference type="PROSITE" id="PS00108">
    <property type="entry name" value="PROTEIN_KINASE_ST"/>
    <property type="match status" value="1"/>
</dbReference>
<accession>A0A8I6WPY5</accession>
<evidence type="ECO:0000259" key="1">
    <source>
        <dbReference type="PROSITE" id="PS50011"/>
    </source>
</evidence>
<dbReference type="Gramene" id="HORVU.MOREX.r3.1HG0006780.1">
    <property type="protein sequence ID" value="HORVU.MOREX.r3.1HG0006780.1"/>
    <property type="gene ID" value="HORVU.MOREX.r3.1HG0006780"/>
</dbReference>
<dbReference type="GO" id="GO:0004672">
    <property type="term" value="F:protein kinase activity"/>
    <property type="evidence" value="ECO:0007669"/>
    <property type="project" value="InterPro"/>
</dbReference>